<evidence type="ECO:0000313" key="1">
    <source>
        <dbReference type="EMBL" id="SFD49236.1"/>
    </source>
</evidence>
<dbReference type="RefSeq" id="WP_093840975.1">
    <property type="nucleotide sequence ID" value="NZ_FOLM01000017.1"/>
</dbReference>
<name>A0A1I1SS42_9ACTN</name>
<protein>
    <submittedName>
        <fullName evidence="1">Uncharacterized protein</fullName>
    </submittedName>
</protein>
<keyword evidence="2" id="KW-1185">Reference proteome</keyword>
<dbReference type="STRING" id="910347.SAMN05421773_11715"/>
<gene>
    <name evidence="1" type="ORF">SAMN05421773_11715</name>
</gene>
<dbReference type="EMBL" id="FOLM01000017">
    <property type="protein sequence ID" value="SFD49236.1"/>
    <property type="molecule type" value="Genomic_DNA"/>
</dbReference>
<dbReference type="AlphaFoldDB" id="A0A1I1SS42"/>
<organism evidence="1 2">
    <name type="scientific">Streptomyces aidingensis</name>
    <dbReference type="NCBI Taxonomy" id="910347"/>
    <lineage>
        <taxon>Bacteria</taxon>
        <taxon>Bacillati</taxon>
        <taxon>Actinomycetota</taxon>
        <taxon>Actinomycetes</taxon>
        <taxon>Kitasatosporales</taxon>
        <taxon>Streptomycetaceae</taxon>
        <taxon>Streptomyces</taxon>
    </lineage>
</organism>
<dbReference type="Proteomes" id="UP000199207">
    <property type="component" value="Unassembled WGS sequence"/>
</dbReference>
<evidence type="ECO:0000313" key="2">
    <source>
        <dbReference type="Proteomes" id="UP000199207"/>
    </source>
</evidence>
<reference evidence="1 2" key="1">
    <citation type="submission" date="2016-10" db="EMBL/GenBank/DDBJ databases">
        <authorList>
            <person name="de Groot N.N."/>
        </authorList>
    </citation>
    <scope>NUCLEOTIDE SEQUENCE [LARGE SCALE GENOMIC DNA]</scope>
    <source>
        <strain evidence="1 2">CGMCC 4.5739</strain>
    </source>
</reference>
<proteinExistence type="predicted"/>
<sequence length="254" mass="27681">MTAEVREARRLIEAGTGAGEGFLAGAENAVRRLAEPEALRGLLDALLHQGRQCPESLAEPARLSDRHPLGFTKLILLGEEPRYLLRAHLWDPGAGPERLPEPRAGQRPGAADHIHNHRFALASRILCGGLTMQVFAANPYAGGEGMVMSGYRESSSREEGRWRLERTGPASVCQTAQLRLGRGTGYALAAEVLHRVEPDPRGPTATLFLQTALARRGTEVYVPAGRPQPAPVRRRALGIRDYLDALRRLRALTG</sequence>
<accession>A0A1I1SS42</accession>